<gene>
    <name evidence="1" type="ORF">IED13_20790</name>
</gene>
<dbReference type="InterPro" id="IPR029069">
    <property type="entry name" value="HotDog_dom_sf"/>
</dbReference>
<sequence length="135" mass="14798">MSGAQTDLPVWVFDDFNPGQPLGNFAITLDDAHLDNWTAIYGDRPSGENVPAGMLVAAMMEAYLNTIQPRPPGNIHASQKLVFGRSAKAGDKLEAQVSCLSKERRKERGWVTFGVVLSVEGQDVLNGEIRTIWAR</sequence>
<name>A0A927I2X5_9HYPH</name>
<protein>
    <submittedName>
        <fullName evidence="1">MaoC family dehydratase</fullName>
    </submittedName>
</protein>
<dbReference type="CDD" id="cd03441">
    <property type="entry name" value="R_hydratase_like"/>
    <property type="match status" value="1"/>
</dbReference>
<reference evidence="1" key="1">
    <citation type="submission" date="2020-09" db="EMBL/GenBank/DDBJ databases">
        <title>Bosea spartocytisi sp. nov. a root nodule endophyte of Spartocytisus supranubius in the high mountain ecosystem fo the Teide National Park (Canary Islands, Spain).</title>
        <authorList>
            <person name="Pulido-Suarez L."/>
            <person name="Peix A."/>
            <person name="Igual J.M."/>
            <person name="Socas-Perez N."/>
            <person name="Velazquez E."/>
            <person name="Flores-Felix J.D."/>
            <person name="Leon-Barrios M."/>
        </authorList>
    </citation>
    <scope>NUCLEOTIDE SEQUENCE</scope>
    <source>
        <strain evidence="1">SSUT16</strain>
    </source>
</reference>
<proteinExistence type="predicted"/>
<dbReference type="SUPFAM" id="SSF54637">
    <property type="entry name" value="Thioesterase/thiol ester dehydrase-isomerase"/>
    <property type="match status" value="1"/>
</dbReference>
<organism evidence="1 2">
    <name type="scientific">Bosea spartocytisi</name>
    <dbReference type="NCBI Taxonomy" id="2773451"/>
    <lineage>
        <taxon>Bacteria</taxon>
        <taxon>Pseudomonadati</taxon>
        <taxon>Pseudomonadota</taxon>
        <taxon>Alphaproteobacteria</taxon>
        <taxon>Hyphomicrobiales</taxon>
        <taxon>Boseaceae</taxon>
        <taxon>Bosea</taxon>
    </lineage>
</organism>
<dbReference type="Gene3D" id="3.10.129.10">
    <property type="entry name" value="Hotdog Thioesterase"/>
    <property type="match status" value="1"/>
</dbReference>
<comment type="caution">
    <text evidence="1">The sequence shown here is derived from an EMBL/GenBank/DDBJ whole genome shotgun (WGS) entry which is preliminary data.</text>
</comment>
<keyword evidence="2" id="KW-1185">Reference proteome</keyword>
<dbReference type="Proteomes" id="UP000619295">
    <property type="component" value="Unassembled WGS sequence"/>
</dbReference>
<dbReference type="AlphaFoldDB" id="A0A927I2X5"/>
<evidence type="ECO:0000313" key="1">
    <source>
        <dbReference type="EMBL" id="MBD3848143.1"/>
    </source>
</evidence>
<evidence type="ECO:0000313" key="2">
    <source>
        <dbReference type="Proteomes" id="UP000619295"/>
    </source>
</evidence>
<accession>A0A927I2X5</accession>
<dbReference type="RefSeq" id="WP_191125316.1">
    <property type="nucleotide sequence ID" value="NZ_JACXWY010000015.1"/>
</dbReference>
<dbReference type="EMBL" id="JACXWY010000015">
    <property type="protein sequence ID" value="MBD3848143.1"/>
    <property type="molecule type" value="Genomic_DNA"/>
</dbReference>